<dbReference type="InterPro" id="IPR004695">
    <property type="entry name" value="SLAC1/Mae1/Ssu1/TehA"/>
</dbReference>
<feature type="region of interest" description="Disordered" evidence="5">
    <location>
        <begin position="88"/>
        <end position="112"/>
    </location>
</feature>
<feature type="transmembrane region" description="Helical" evidence="6">
    <location>
        <begin position="306"/>
        <end position="335"/>
    </location>
</feature>
<comment type="caution">
    <text evidence="7">The sequence shown here is derived from an EMBL/GenBank/DDBJ whole genome shotgun (WGS) entry which is preliminary data.</text>
</comment>
<dbReference type="Proteomes" id="UP000070121">
    <property type="component" value="Unassembled WGS sequence"/>
</dbReference>
<dbReference type="GO" id="GO:0016020">
    <property type="term" value="C:membrane"/>
    <property type="evidence" value="ECO:0007669"/>
    <property type="project" value="UniProtKB-SubCell"/>
</dbReference>
<dbReference type="PANTHER" id="PTHR31162">
    <property type="entry name" value="MALIC ACID TRANSPORT PROTEIN-RELATED"/>
    <property type="match status" value="1"/>
</dbReference>
<organism evidence="7 8">
    <name type="scientific">Colletotrichum salicis</name>
    <dbReference type="NCBI Taxonomy" id="1209931"/>
    <lineage>
        <taxon>Eukaryota</taxon>
        <taxon>Fungi</taxon>
        <taxon>Dikarya</taxon>
        <taxon>Ascomycota</taxon>
        <taxon>Pezizomycotina</taxon>
        <taxon>Sordariomycetes</taxon>
        <taxon>Hypocreomycetidae</taxon>
        <taxon>Glomerellales</taxon>
        <taxon>Glomerellaceae</taxon>
        <taxon>Colletotrichum</taxon>
        <taxon>Colletotrichum acutatum species complex</taxon>
    </lineage>
</organism>
<feature type="transmembrane region" description="Helical" evidence="6">
    <location>
        <begin position="203"/>
        <end position="224"/>
    </location>
</feature>
<evidence type="ECO:0000313" key="7">
    <source>
        <dbReference type="EMBL" id="KXH68218.1"/>
    </source>
</evidence>
<evidence type="ECO:0000256" key="6">
    <source>
        <dbReference type="SAM" id="Phobius"/>
    </source>
</evidence>
<dbReference type="CDD" id="cd09317">
    <property type="entry name" value="TDT_Mae1_like"/>
    <property type="match status" value="1"/>
</dbReference>
<dbReference type="EMBL" id="JFFI01000360">
    <property type="protein sequence ID" value="KXH68218.1"/>
    <property type="molecule type" value="Genomic_DNA"/>
</dbReference>
<feature type="transmembrane region" description="Helical" evidence="6">
    <location>
        <begin position="347"/>
        <end position="369"/>
    </location>
</feature>
<gene>
    <name evidence="7" type="ORF">CSAL01_08278</name>
</gene>
<protein>
    <submittedName>
        <fullName evidence="7">C4-dicarboxylate transporter/malic acid transporter</fullName>
    </submittedName>
</protein>
<reference evidence="7 8" key="1">
    <citation type="submission" date="2014-02" db="EMBL/GenBank/DDBJ databases">
        <title>The genome sequence of Colletotrichum salicis CBS 607.94.</title>
        <authorList>
            <person name="Baroncelli R."/>
            <person name="Thon M.R."/>
        </authorList>
    </citation>
    <scope>NUCLEOTIDE SEQUENCE [LARGE SCALE GENOMIC DNA]</scope>
    <source>
        <strain evidence="7 8">CBS 607.94</strain>
    </source>
</reference>
<evidence type="ECO:0000256" key="2">
    <source>
        <dbReference type="ARBA" id="ARBA00022692"/>
    </source>
</evidence>
<dbReference type="PANTHER" id="PTHR31162:SF3">
    <property type="entry name" value="TRANSPORTER_MALIC ACID TRANSPORT PROTEIN, PUTATIVE-RELATED"/>
    <property type="match status" value="1"/>
</dbReference>
<evidence type="ECO:0000313" key="8">
    <source>
        <dbReference type="Proteomes" id="UP000070121"/>
    </source>
</evidence>
<name>A0A135V6H1_9PEZI</name>
<dbReference type="Pfam" id="PF03595">
    <property type="entry name" value="SLAC1"/>
    <property type="match status" value="1"/>
</dbReference>
<dbReference type="InterPro" id="IPR038665">
    <property type="entry name" value="Voltage-dep_anion_channel_sf"/>
</dbReference>
<evidence type="ECO:0000256" key="4">
    <source>
        <dbReference type="ARBA" id="ARBA00023136"/>
    </source>
</evidence>
<keyword evidence="3 6" id="KW-1133">Transmembrane helix</keyword>
<keyword evidence="2 6" id="KW-0812">Transmembrane</keyword>
<dbReference type="InterPro" id="IPR030185">
    <property type="entry name" value="Mae1"/>
</dbReference>
<dbReference type="STRING" id="1209931.A0A135V6H1"/>
<evidence type="ECO:0000256" key="1">
    <source>
        <dbReference type="ARBA" id="ARBA00004141"/>
    </source>
</evidence>
<feature type="compositionally biased region" description="Polar residues" evidence="5">
    <location>
        <begin position="101"/>
        <end position="110"/>
    </location>
</feature>
<dbReference type="Gene3D" id="1.50.10.150">
    <property type="entry name" value="Voltage-dependent anion channel"/>
    <property type="match status" value="1"/>
</dbReference>
<feature type="transmembrane region" description="Helical" evidence="6">
    <location>
        <begin position="133"/>
        <end position="152"/>
    </location>
</feature>
<dbReference type="AlphaFoldDB" id="A0A135V6H1"/>
<feature type="transmembrane region" description="Helical" evidence="6">
    <location>
        <begin position="272"/>
        <end position="294"/>
    </location>
</feature>
<feature type="transmembrane region" description="Helical" evidence="6">
    <location>
        <begin position="402"/>
        <end position="424"/>
    </location>
</feature>
<keyword evidence="4 6" id="KW-0472">Membrane</keyword>
<feature type="transmembrane region" description="Helical" evidence="6">
    <location>
        <begin position="158"/>
        <end position="183"/>
    </location>
</feature>
<evidence type="ECO:0000256" key="3">
    <source>
        <dbReference type="ARBA" id="ARBA00022989"/>
    </source>
</evidence>
<evidence type="ECO:0000256" key="5">
    <source>
        <dbReference type="SAM" id="MobiDB-lite"/>
    </source>
</evidence>
<feature type="transmembrane region" description="Helical" evidence="6">
    <location>
        <begin position="239"/>
        <end position="265"/>
    </location>
</feature>
<keyword evidence="8" id="KW-1185">Reference proteome</keyword>
<accession>A0A135V6H1</accession>
<proteinExistence type="predicted"/>
<sequence>MPLFDLGSLFLDHVVFITNLVYMNIALSNAEPSLLFPLYTPDEHSNRPSYFATPNESPLASLPLPRSPLRRPPFVPHFSYGPAAETEDGMAMPRAERQPESNESSPNNAKATLEKHSSLGKVGIRDRIACHTWTWFTMTMATGGMANVIHSLPYQATWLNGIAVAFFLLNIILFIMNCALASIRFKSRPGALTHSFTDQTESLFIPSAVVSFAIISINICQFGVPHVGPWLLRIMQIMFWFYIALSVVASATIYLILWSTLIFPIHTMTPTWVFPAYPLLLTAPFASNLIQAAVQTNQQVVTLNRTAIALCAVATQGAGCLIAFMISAAFIYRLMTQKLPRDFQRPGVFISIGPFAFTVGGLGSVSPLIQLKARLIVTVQLGNSADKILPSNFLGTDLAVPIIKVMSVLIGLWLWGLSMWFFIVSVGSLWNHDRAWQSLAE</sequence>
<comment type="subcellular location">
    <subcellularLocation>
        <location evidence="1">Membrane</location>
        <topology evidence="1">Multi-pass membrane protein</topology>
    </subcellularLocation>
</comment>
<dbReference type="GO" id="GO:0015140">
    <property type="term" value="F:malate transmembrane transporter activity"/>
    <property type="evidence" value="ECO:0007669"/>
    <property type="project" value="InterPro"/>
</dbReference>
<dbReference type="OrthoDB" id="2901184at2759"/>